<evidence type="ECO:0000256" key="1">
    <source>
        <dbReference type="SAM" id="MobiDB-lite"/>
    </source>
</evidence>
<organism evidence="2 3">
    <name type="scientific">Orchesella dallaii</name>
    <dbReference type="NCBI Taxonomy" id="48710"/>
    <lineage>
        <taxon>Eukaryota</taxon>
        <taxon>Metazoa</taxon>
        <taxon>Ecdysozoa</taxon>
        <taxon>Arthropoda</taxon>
        <taxon>Hexapoda</taxon>
        <taxon>Collembola</taxon>
        <taxon>Entomobryomorpha</taxon>
        <taxon>Entomobryoidea</taxon>
        <taxon>Orchesellidae</taxon>
        <taxon>Orchesellinae</taxon>
        <taxon>Orchesella</taxon>
    </lineage>
</organism>
<feature type="region of interest" description="Disordered" evidence="1">
    <location>
        <begin position="651"/>
        <end position="679"/>
    </location>
</feature>
<evidence type="ECO:0008006" key="4">
    <source>
        <dbReference type="Google" id="ProtNLM"/>
    </source>
</evidence>
<proteinExistence type="predicted"/>
<dbReference type="SUPFAM" id="SSF52047">
    <property type="entry name" value="RNI-like"/>
    <property type="match status" value="1"/>
</dbReference>
<comment type="caution">
    <text evidence="2">The sequence shown here is derived from an EMBL/GenBank/DDBJ whole genome shotgun (WGS) entry which is preliminary data.</text>
</comment>
<keyword evidence="3" id="KW-1185">Reference proteome</keyword>
<dbReference type="InterPro" id="IPR036047">
    <property type="entry name" value="F-box-like_dom_sf"/>
</dbReference>
<dbReference type="EMBL" id="CAXLJM020000026">
    <property type="protein sequence ID" value="CAL8093048.1"/>
    <property type="molecule type" value="Genomic_DNA"/>
</dbReference>
<name>A0ABP1QEJ0_9HEXA</name>
<sequence>MQKNIQRYYEAYCCFLSNRPNELEAGKEDWCEIKMLSNIHKKPRPRRSIRHVPDGFQFLLEGNPHPLLIPCIVSEVASYLPVSDLKSFRQVCVQWNEEACKHLRRKAKIILQGEESLIAYTKLNSPAQSFHTNFELRGDLELGSSSVQTFFDTFGSKIKFICFNRVKWKETELKDILFEKLPKLEELGLEARAYSDRRLFPGVSDHELIVDSKLVLPKIRVLRLNIFSLMTEVTTPFLRDVLRVSPNVEVISSLKTTTIVNPLPMPFIQYICQAMNYDTADDLVHMPYAADIAIAEAIIETKGLTLPKLACLDCNMRLRTPGLNQLALKGYPLRQLDLTVMSDVTSCTLQRLLSSVSNTLQVLKLKFQPGCPAAEDFVTPELKSLSLLTLNGFKSSLKFLEHFSNLKVLKLIRINLQRTLAMEAVQCRKPSQLESFQVFEEFSMGGLAGDTIRLLALLFPRVRKLKLENLNDDSIVQVFAEFPQLEEMNAMSGFYTDCGVTGIQKSVFNSSHNAVDNVDLRRFKEKPDISCLKNLRSLSLGSPKLTDYSILHGVILCKGIRRLHLLSNGITDISLQRLSSELDLYYLKTEFCFQLTKNMIHQVKKNMKGRTLSLNEYAGPMKQSEIPKFMRRNGSVSVRLNKLEIIDTQFSPSPSLSSSSVLQLPTVPPSDVDDTSSSS</sequence>
<evidence type="ECO:0000313" key="2">
    <source>
        <dbReference type="EMBL" id="CAL8093048.1"/>
    </source>
</evidence>
<gene>
    <name evidence="2" type="ORF">ODALV1_LOCUS8393</name>
</gene>
<dbReference type="SUPFAM" id="SSF81383">
    <property type="entry name" value="F-box domain"/>
    <property type="match status" value="1"/>
</dbReference>
<dbReference type="PANTHER" id="PTHR13318:SF169">
    <property type="entry name" value="F-BOX AND LEUCINE-RICH REPEAT PROTEIN 9"/>
    <property type="match status" value="1"/>
</dbReference>
<protein>
    <recommendedName>
        <fullName evidence="4">F-box domain-containing protein</fullName>
    </recommendedName>
</protein>
<reference evidence="2 3" key="1">
    <citation type="submission" date="2024-08" db="EMBL/GenBank/DDBJ databases">
        <authorList>
            <person name="Cucini C."/>
            <person name="Frati F."/>
        </authorList>
    </citation>
    <scope>NUCLEOTIDE SEQUENCE [LARGE SCALE GENOMIC DNA]</scope>
</reference>
<feature type="compositionally biased region" description="Low complexity" evidence="1">
    <location>
        <begin position="651"/>
        <end position="665"/>
    </location>
</feature>
<accession>A0ABP1QEJ0</accession>
<dbReference type="Proteomes" id="UP001642540">
    <property type="component" value="Unassembled WGS sequence"/>
</dbReference>
<dbReference type="Gene3D" id="3.80.10.10">
    <property type="entry name" value="Ribonuclease Inhibitor"/>
    <property type="match status" value="1"/>
</dbReference>
<dbReference type="PANTHER" id="PTHR13318">
    <property type="entry name" value="PARTNER OF PAIRED, ISOFORM B-RELATED"/>
    <property type="match status" value="1"/>
</dbReference>
<dbReference type="InterPro" id="IPR032675">
    <property type="entry name" value="LRR_dom_sf"/>
</dbReference>
<evidence type="ECO:0000313" key="3">
    <source>
        <dbReference type="Proteomes" id="UP001642540"/>
    </source>
</evidence>